<name>A0A2V1EE50_9PLEO</name>
<reference evidence="4 5" key="1">
    <citation type="journal article" date="2018" name="Sci. Rep.">
        <title>Comparative genomics provides insights into the lifestyle and reveals functional heterogeneity of dark septate endophytic fungi.</title>
        <authorList>
            <person name="Knapp D.G."/>
            <person name="Nemeth J.B."/>
            <person name="Barry K."/>
            <person name="Hainaut M."/>
            <person name="Henrissat B."/>
            <person name="Johnson J."/>
            <person name="Kuo A."/>
            <person name="Lim J.H.P."/>
            <person name="Lipzen A."/>
            <person name="Nolan M."/>
            <person name="Ohm R.A."/>
            <person name="Tamas L."/>
            <person name="Grigoriev I.V."/>
            <person name="Spatafora J.W."/>
            <person name="Nagy L.G."/>
            <person name="Kovacs G.M."/>
        </authorList>
    </citation>
    <scope>NUCLEOTIDE SEQUENCE [LARGE SCALE GENOMIC DNA]</scope>
    <source>
        <strain evidence="4 5">DSE2036</strain>
    </source>
</reference>
<keyword evidence="5" id="KW-1185">Reference proteome</keyword>
<accession>A0A2V1EE50</accession>
<evidence type="ECO:0000256" key="1">
    <source>
        <dbReference type="ARBA" id="ARBA00022884"/>
    </source>
</evidence>
<dbReference type="Pfam" id="PF04059">
    <property type="entry name" value="RRM_2"/>
    <property type="match status" value="1"/>
</dbReference>
<dbReference type="OrthoDB" id="417481at2759"/>
<evidence type="ECO:0000313" key="5">
    <source>
        <dbReference type="Proteomes" id="UP000244855"/>
    </source>
</evidence>
<dbReference type="STRING" id="97972.A0A2V1EE50"/>
<gene>
    <name evidence="4" type="ORF">DM02DRAFT_512225</name>
</gene>
<feature type="compositionally biased region" description="Basic and acidic residues" evidence="2">
    <location>
        <begin position="290"/>
        <end position="299"/>
    </location>
</feature>
<protein>
    <recommendedName>
        <fullName evidence="3">Mei2-like C-terminal RNA recognition motif domain-containing protein</fullName>
    </recommendedName>
</protein>
<dbReference type="EMBL" id="KZ805303">
    <property type="protein sequence ID" value="PVI07690.1"/>
    <property type="molecule type" value="Genomic_DNA"/>
</dbReference>
<feature type="domain" description="Mei2-like C-terminal RNA recognition motif" evidence="3">
    <location>
        <begin position="308"/>
        <end position="404"/>
    </location>
</feature>
<organism evidence="4 5">
    <name type="scientific">Periconia macrospinosa</name>
    <dbReference type="NCBI Taxonomy" id="97972"/>
    <lineage>
        <taxon>Eukaryota</taxon>
        <taxon>Fungi</taxon>
        <taxon>Dikarya</taxon>
        <taxon>Ascomycota</taxon>
        <taxon>Pezizomycotina</taxon>
        <taxon>Dothideomycetes</taxon>
        <taxon>Pleosporomycetidae</taxon>
        <taxon>Pleosporales</taxon>
        <taxon>Massarineae</taxon>
        <taxon>Periconiaceae</taxon>
        <taxon>Periconia</taxon>
    </lineage>
</organism>
<dbReference type="GO" id="GO:0003723">
    <property type="term" value="F:RNA binding"/>
    <property type="evidence" value="ECO:0007669"/>
    <property type="project" value="UniProtKB-KW"/>
</dbReference>
<evidence type="ECO:0000259" key="3">
    <source>
        <dbReference type="Pfam" id="PF04059"/>
    </source>
</evidence>
<dbReference type="PANTHER" id="PTHR23189">
    <property type="entry name" value="RNA RECOGNITION MOTIF-CONTAINING"/>
    <property type="match status" value="1"/>
</dbReference>
<dbReference type="SUPFAM" id="SSF54928">
    <property type="entry name" value="RNA-binding domain, RBD"/>
    <property type="match status" value="1"/>
</dbReference>
<keyword evidence="1" id="KW-0694">RNA-binding</keyword>
<dbReference type="Proteomes" id="UP000244855">
    <property type="component" value="Unassembled WGS sequence"/>
</dbReference>
<evidence type="ECO:0000256" key="2">
    <source>
        <dbReference type="SAM" id="MobiDB-lite"/>
    </source>
</evidence>
<dbReference type="InterPro" id="IPR007201">
    <property type="entry name" value="Mei2-like_Rrm_C"/>
</dbReference>
<dbReference type="AlphaFoldDB" id="A0A2V1EE50"/>
<feature type="region of interest" description="Disordered" evidence="2">
    <location>
        <begin position="268"/>
        <end position="299"/>
    </location>
</feature>
<sequence length="605" mass="68700">MDGRDRGAGGQSTQPIVNGIRYVGLTPQPYPLGTFSNELESTNPDTFVSRYLFVSHVLLGHAGYDMEAEINDVVARLKMYRTFLNTSLFYSDGVYLRFDDLGDACDGVAIFQNEGFQIRHIDSYDFARAKTQDTMSINEFEGQIRLTVHVTPTDQYQPTFDLRDLAWLNQDITDFLMVSFGSVKTTVHVDTDQVAMLFTYRIEFHSVDAANRAVASINSYPRNDVHEAVTDMLFQNPYQWSTFSAAGWNGPRAPNSPHRHKVRYDDMGRMTSFPHQPPTPTGQNNSSHPAESHNRVRRDPILKGEDVRTTIMLRNIPNKLDWMALKTLLDRVCFGLYDFLYLRIDFKTCNNVGYAFINFVDLDGVIAMLDKVESRSWRGFKSNKFAEISYATIQGKDALIQKFRNSSVMAESPFCRPHLFLTYADAFKENQPRNTGTLQDFPQPDNWSKLQRSLNSARAVGLFPPSGIVNANIQRSMVSAYDRGTPRDLVHTMQTYRQNDSSDQGISQYERRQCEAWYATRLGLGRNSEVNFDEIPYGSVQQFLAMTRGPHHRAAHNLGPIGPPRTIQGFFNAQNPNYNPGMMVARPSVPRGHFRGAWPHGPAPY</sequence>
<dbReference type="InterPro" id="IPR035979">
    <property type="entry name" value="RBD_domain_sf"/>
</dbReference>
<evidence type="ECO:0000313" key="4">
    <source>
        <dbReference type="EMBL" id="PVI07690.1"/>
    </source>
</evidence>
<proteinExistence type="predicted"/>